<dbReference type="Gene3D" id="3.40.50.10880">
    <property type="entry name" value="Uncharacterised protein PF01937, DUF89, domain 3"/>
    <property type="match status" value="1"/>
</dbReference>
<reference evidence="2" key="1">
    <citation type="journal article" date="2014" name="Front. Microbiol.">
        <title>High frequency of phylogenetically diverse reductive dehalogenase-homologous genes in deep subseafloor sedimentary metagenomes.</title>
        <authorList>
            <person name="Kawai M."/>
            <person name="Futagami T."/>
            <person name="Toyoda A."/>
            <person name="Takaki Y."/>
            <person name="Nishi S."/>
            <person name="Hori S."/>
            <person name="Arai W."/>
            <person name="Tsubouchi T."/>
            <person name="Morono Y."/>
            <person name="Uchiyama I."/>
            <person name="Ito T."/>
            <person name="Fujiyama A."/>
            <person name="Inagaki F."/>
            <person name="Takami H."/>
        </authorList>
    </citation>
    <scope>NUCLEOTIDE SEQUENCE</scope>
    <source>
        <strain evidence="2">Expedition CK06-06</strain>
    </source>
</reference>
<dbReference type="EMBL" id="BART01025990">
    <property type="protein sequence ID" value="GAG91733.1"/>
    <property type="molecule type" value="Genomic_DNA"/>
</dbReference>
<dbReference type="AlphaFoldDB" id="X1C5Q2"/>
<organism evidence="2">
    <name type="scientific">marine sediment metagenome</name>
    <dbReference type="NCBI Taxonomy" id="412755"/>
    <lineage>
        <taxon>unclassified sequences</taxon>
        <taxon>metagenomes</taxon>
        <taxon>ecological metagenomes</taxon>
    </lineage>
</organism>
<comment type="caution">
    <text evidence="2">The sequence shown here is derived from an EMBL/GenBank/DDBJ whole genome shotgun (WGS) entry which is preliminary data.</text>
</comment>
<dbReference type="InterPro" id="IPR014444">
    <property type="entry name" value="PH1575-like"/>
</dbReference>
<gene>
    <name evidence="2" type="ORF">S01H4_46495</name>
</gene>
<protein>
    <recommendedName>
        <fullName evidence="1">Damage-control phosphatase ARMT1-like metal-binding domain-containing protein</fullName>
    </recommendedName>
</protein>
<feature type="domain" description="Damage-control phosphatase ARMT1-like metal-binding" evidence="1">
    <location>
        <begin position="9"/>
        <end position="274"/>
    </location>
</feature>
<name>X1C5Q2_9ZZZZ</name>
<dbReference type="InterPro" id="IPR036075">
    <property type="entry name" value="ARMT-1-like_metal-bd_sf"/>
</dbReference>
<feature type="non-terminal residue" evidence="2">
    <location>
        <position position="1"/>
    </location>
</feature>
<dbReference type="PIRSF" id="PIRSF006593">
    <property type="entry name" value="UCP006593"/>
    <property type="match status" value="1"/>
</dbReference>
<dbReference type="InterPro" id="IPR002791">
    <property type="entry name" value="ARMT1-like_metal-bd"/>
</dbReference>
<proteinExistence type="predicted"/>
<dbReference type="SUPFAM" id="SSF111321">
    <property type="entry name" value="AF1104-like"/>
    <property type="match status" value="1"/>
</dbReference>
<accession>X1C5Q2</accession>
<dbReference type="Pfam" id="PF01937">
    <property type="entry name" value="ARMT1-like_dom"/>
    <property type="match status" value="1"/>
</dbReference>
<dbReference type="Gene3D" id="1.10.285.20">
    <property type="entry name" value="Uncharacterised protein PF01937, DUF89, domain 2"/>
    <property type="match status" value="1"/>
</dbReference>
<sequence length="275" mass="31525">SLEQTNLNKEKKKEIKFRAIKQILKILGEEFSEYSYPFRLSAKVYESIKNITGIIDPYKDLKELSNITILNLEDFFWKEINKGNTFKEKLYFAILGSITGNLIDFGTAGHQINLEPENIKQKFHQIKTHGLKINQIDKLIEKLQKYKKVCYILDNAGEIVFDKMVMRLLKENGIISTAIVKEGSITNDATLDDANMVKLEEFAENIITTGSNSYGIDPKFVDPKFLQWLINEPLIIAKGQANLETFISLLNKIKLNDVFLILRVKCDVVSRLIGM</sequence>
<evidence type="ECO:0000313" key="2">
    <source>
        <dbReference type="EMBL" id="GAG91733.1"/>
    </source>
</evidence>
<evidence type="ECO:0000259" key="1">
    <source>
        <dbReference type="Pfam" id="PF01937"/>
    </source>
</evidence>